<comment type="caution">
    <text evidence="3">The sequence shown here is derived from an EMBL/GenBank/DDBJ whole genome shotgun (WGS) entry which is preliminary data.</text>
</comment>
<feature type="non-terminal residue" evidence="3">
    <location>
        <position position="1"/>
    </location>
</feature>
<feature type="domain" description="Piezo THU9 and anchor" evidence="2">
    <location>
        <begin position="116"/>
        <end position="167"/>
    </location>
</feature>
<dbReference type="PANTHER" id="PTHR47049:SF6">
    <property type="entry name" value="PIEZO-TYPE MECHANOSENSITIVE ION CHANNEL COMPONENT"/>
    <property type="match status" value="1"/>
</dbReference>
<evidence type="ECO:0000259" key="2">
    <source>
        <dbReference type="Pfam" id="PF24874"/>
    </source>
</evidence>
<evidence type="ECO:0000313" key="3">
    <source>
        <dbReference type="EMBL" id="MEQ2213192.1"/>
    </source>
</evidence>
<dbReference type="EMBL" id="JAHRIN010061186">
    <property type="protein sequence ID" value="MEQ2213192.1"/>
    <property type="molecule type" value="Genomic_DNA"/>
</dbReference>
<name>A0ABV0RZY4_9TELE</name>
<feature type="region of interest" description="Disordered" evidence="1">
    <location>
        <begin position="1"/>
        <end position="20"/>
    </location>
</feature>
<sequence>STASRSSSHKDGSQASVHQKTRKQMIIEKLREQLFKAKAFLINRSFKVRVQKSSRTLKQEVLQMNNICSAPWRFLEIYLPMKQFFYNLIHPEYSAVTDVYVLMFLADTVDFIIIVRFSENTVAQMWYFVKCIYFGLSAYQIRCGYPTRVLGNFLTKSYNYVNLFLFQG</sequence>
<evidence type="ECO:0000256" key="1">
    <source>
        <dbReference type="SAM" id="MobiDB-lite"/>
    </source>
</evidence>
<protein>
    <recommendedName>
        <fullName evidence="2">Piezo THU9 and anchor domain-containing protein</fullName>
    </recommendedName>
</protein>
<dbReference type="PANTHER" id="PTHR47049">
    <property type="entry name" value="PIEZO-TYPE MECHANOSENSITIVE ION CHANNEL HOMOLOG"/>
    <property type="match status" value="1"/>
</dbReference>
<reference evidence="3 4" key="1">
    <citation type="submission" date="2021-06" db="EMBL/GenBank/DDBJ databases">
        <authorList>
            <person name="Palmer J.M."/>
        </authorList>
    </citation>
    <scope>NUCLEOTIDE SEQUENCE [LARGE SCALE GENOMIC DNA]</scope>
    <source>
        <strain evidence="3 4">XC_2019</strain>
        <tissue evidence="3">Muscle</tissue>
    </source>
</reference>
<gene>
    <name evidence="3" type="ORF">XENOCAPTIV_010988</name>
</gene>
<evidence type="ECO:0000313" key="4">
    <source>
        <dbReference type="Proteomes" id="UP001434883"/>
    </source>
</evidence>
<dbReference type="InterPro" id="IPR027272">
    <property type="entry name" value="Piezo"/>
</dbReference>
<proteinExistence type="predicted"/>
<organism evidence="3 4">
    <name type="scientific">Xenoophorus captivus</name>
    <dbReference type="NCBI Taxonomy" id="1517983"/>
    <lineage>
        <taxon>Eukaryota</taxon>
        <taxon>Metazoa</taxon>
        <taxon>Chordata</taxon>
        <taxon>Craniata</taxon>
        <taxon>Vertebrata</taxon>
        <taxon>Euteleostomi</taxon>
        <taxon>Actinopterygii</taxon>
        <taxon>Neopterygii</taxon>
        <taxon>Teleostei</taxon>
        <taxon>Neoteleostei</taxon>
        <taxon>Acanthomorphata</taxon>
        <taxon>Ovalentaria</taxon>
        <taxon>Atherinomorphae</taxon>
        <taxon>Cyprinodontiformes</taxon>
        <taxon>Goodeidae</taxon>
        <taxon>Xenoophorus</taxon>
    </lineage>
</organism>
<dbReference type="Pfam" id="PF24874">
    <property type="entry name" value="Piezo_THU9_anchor"/>
    <property type="match status" value="1"/>
</dbReference>
<dbReference type="InterPro" id="IPR056770">
    <property type="entry name" value="Piezo_THU9_anchor"/>
</dbReference>
<accession>A0ABV0RZY4</accession>
<dbReference type="Proteomes" id="UP001434883">
    <property type="component" value="Unassembled WGS sequence"/>
</dbReference>
<keyword evidence="4" id="KW-1185">Reference proteome</keyword>